<dbReference type="Proteomes" id="UP000076632">
    <property type="component" value="Unassembled WGS sequence"/>
</dbReference>
<dbReference type="Pfam" id="PF02845">
    <property type="entry name" value="CUE"/>
    <property type="match status" value="1"/>
</dbReference>
<dbReference type="InterPro" id="IPR041800">
    <property type="entry name" value="ASCC2_CUE"/>
</dbReference>
<dbReference type="AlphaFoldDB" id="A0A165G8Z7"/>
<dbReference type="Gene3D" id="1.10.8.10">
    <property type="entry name" value="DNA helicase RuvA subunit, C-terminal domain"/>
    <property type="match status" value="1"/>
</dbReference>
<feature type="region of interest" description="Disordered" evidence="1">
    <location>
        <begin position="488"/>
        <end position="510"/>
    </location>
</feature>
<dbReference type="GO" id="GO:0043130">
    <property type="term" value="F:ubiquitin binding"/>
    <property type="evidence" value="ECO:0007669"/>
    <property type="project" value="InterPro"/>
</dbReference>
<reference evidence="3 4" key="1">
    <citation type="journal article" date="2016" name="Fungal Biol.">
        <title>The genome of Xylona heveae provides a window into fungal endophytism.</title>
        <authorList>
            <person name="Gazis R."/>
            <person name="Kuo A."/>
            <person name="Riley R."/>
            <person name="LaButti K."/>
            <person name="Lipzen A."/>
            <person name="Lin J."/>
            <person name="Amirebrahimi M."/>
            <person name="Hesse C.N."/>
            <person name="Spatafora J.W."/>
            <person name="Henrissat B."/>
            <person name="Hainaut M."/>
            <person name="Grigoriev I.V."/>
            <person name="Hibbett D.S."/>
        </authorList>
    </citation>
    <scope>NUCLEOTIDE SEQUENCE [LARGE SCALE GENOMIC DNA]</scope>
    <source>
        <strain evidence="3 4">TC161</strain>
    </source>
</reference>
<feature type="compositionally biased region" description="Gly residues" evidence="1">
    <location>
        <begin position="656"/>
        <end position="667"/>
    </location>
</feature>
<dbReference type="InterPro" id="IPR052586">
    <property type="entry name" value="ASCC2"/>
</dbReference>
<feature type="compositionally biased region" description="Basic residues" evidence="1">
    <location>
        <begin position="298"/>
        <end position="313"/>
    </location>
</feature>
<dbReference type="PANTHER" id="PTHR21494:SF0">
    <property type="entry name" value="ACTIVATING SIGNAL COINTEGRATOR 1 COMPLEX SUBUNIT 2"/>
    <property type="match status" value="1"/>
</dbReference>
<feature type="compositionally biased region" description="Low complexity" evidence="1">
    <location>
        <begin position="621"/>
        <end position="632"/>
    </location>
</feature>
<evidence type="ECO:0000313" key="4">
    <source>
        <dbReference type="Proteomes" id="UP000076632"/>
    </source>
</evidence>
<keyword evidence="4" id="KW-1185">Reference proteome</keyword>
<feature type="compositionally biased region" description="Basic residues" evidence="1">
    <location>
        <begin position="695"/>
        <end position="709"/>
    </location>
</feature>
<dbReference type="EMBL" id="KV407460">
    <property type="protein sequence ID" value="KZF21890.1"/>
    <property type="molecule type" value="Genomic_DNA"/>
</dbReference>
<feature type="domain" description="CUE" evidence="2">
    <location>
        <begin position="329"/>
        <end position="372"/>
    </location>
</feature>
<accession>A0A165G8Z7</accession>
<protein>
    <recommendedName>
        <fullName evidence="2">CUE domain-containing protein</fullName>
    </recommendedName>
</protein>
<dbReference type="CDD" id="cd14364">
    <property type="entry name" value="CUE_ASCC2"/>
    <property type="match status" value="1"/>
</dbReference>
<evidence type="ECO:0000256" key="1">
    <source>
        <dbReference type="SAM" id="MobiDB-lite"/>
    </source>
</evidence>
<dbReference type="FunCoup" id="A0A165G8Z7">
    <property type="interactions" value="16"/>
</dbReference>
<dbReference type="GeneID" id="28900400"/>
<feature type="compositionally biased region" description="Gly residues" evidence="1">
    <location>
        <begin position="633"/>
        <end position="648"/>
    </location>
</feature>
<dbReference type="RefSeq" id="XP_018187445.1">
    <property type="nucleotide sequence ID" value="XM_018335263.1"/>
</dbReference>
<evidence type="ECO:0000313" key="3">
    <source>
        <dbReference type="EMBL" id="KZF21890.1"/>
    </source>
</evidence>
<dbReference type="InterPro" id="IPR009060">
    <property type="entry name" value="UBA-like_sf"/>
</dbReference>
<dbReference type="PROSITE" id="PS51140">
    <property type="entry name" value="CUE"/>
    <property type="match status" value="1"/>
</dbReference>
<sequence>MPLPPIAPFPPSFLRRDIAPSEWESCLDAWVLLIQLRLHLSAERSSSESANDDSLHAFLSSYVHESSRAFPGDVQFSGVKAKVLRRECFLLIHRLLSEASPPPAPLLGWKFLVDLSRVYGKSASLRKLLGSVWTQHQSTLVRGLQKSKASLIGGLEDGHANELEDELARLGPLFSASRDIATFFMTGSDFLDALCIGYARASDMVQLRILAATYLGLISLIDGEKPNFSALFDHLYTLKRTAESAQKKGSLQSKSLVVDLVTNTPLLRHLEERATGSESARAKSIVTALQAFHDANARRKRPIRRKVSKGKGKAARDPADAALEDIHIHRMSLVTQIQDLFPDLGSGFIVRLLDEYGDDVEQVTAHLLDDSLPAHLRQADRSEDLPSAAQDQPEQPPNLASHLVPRSTPPPTSSIPSRRNVYDDDEFDRLAIDTSKLHVGRRDANLTADHLLSSRQNAPNKAAIISALSAFDADDDERDDTYDLEDVGGTVDSTTDYDGDRARKQQGAGKDAAAAAEADRIDRALFSVYTTLPNTFNRDAATRRSQPRQSLRRETGLTDEAIEGWAVMLGREPKRLRKMEEKFKLFGAGGAGAGALQQPELPSTKYKGVSSAEDNDEDDYSSGPGSRSDTGPSRGGRGRGGGGAGRGRGAPRGRGRGGGAGGPGGPGDKSNLTGPSGDKNTQISRQRKESSKSSRANHNRRDQRAKKMARGGMLPS</sequence>
<dbReference type="SUPFAM" id="SSF46934">
    <property type="entry name" value="UBA-like"/>
    <property type="match status" value="1"/>
</dbReference>
<organism evidence="3 4">
    <name type="scientific">Xylona heveae (strain CBS 132557 / TC161)</name>
    <dbReference type="NCBI Taxonomy" id="1328760"/>
    <lineage>
        <taxon>Eukaryota</taxon>
        <taxon>Fungi</taxon>
        <taxon>Dikarya</taxon>
        <taxon>Ascomycota</taxon>
        <taxon>Pezizomycotina</taxon>
        <taxon>Xylonomycetes</taxon>
        <taxon>Xylonales</taxon>
        <taxon>Xylonaceae</taxon>
        <taxon>Xylona</taxon>
    </lineage>
</organism>
<dbReference type="PANTHER" id="PTHR21494">
    <property type="entry name" value="ACTIVATING SIGNAL COINTEGRATOR 1 COMPLEX SUBUNIT 2 ASC-1 COMPLEX SUBUNIT P100"/>
    <property type="match status" value="1"/>
</dbReference>
<gene>
    <name evidence="3" type="ORF">L228DRAFT_269338</name>
</gene>
<dbReference type="OMA" id="KMSLVTQ"/>
<feature type="region of interest" description="Disordered" evidence="1">
    <location>
        <begin position="590"/>
        <end position="716"/>
    </location>
</feature>
<dbReference type="OrthoDB" id="5577209at2759"/>
<feature type="compositionally biased region" description="Polar residues" evidence="1">
    <location>
        <begin position="670"/>
        <end position="683"/>
    </location>
</feature>
<feature type="region of interest" description="Disordered" evidence="1">
    <location>
        <begin position="298"/>
        <end position="319"/>
    </location>
</feature>
<dbReference type="InParanoid" id="A0A165G8Z7"/>
<feature type="region of interest" description="Disordered" evidence="1">
    <location>
        <begin position="380"/>
        <end position="421"/>
    </location>
</feature>
<name>A0A165G8Z7_XYLHT</name>
<proteinExistence type="predicted"/>
<dbReference type="InterPro" id="IPR003892">
    <property type="entry name" value="CUE"/>
</dbReference>
<evidence type="ECO:0000259" key="2">
    <source>
        <dbReference type="PROSITE" id="PS51140"/>
    </source>
</evidence>
<dbReference type="SMART" id="SM00546">
    <property type="entry name" value="CUE"/>
    <property type="match status" value="1"/>
</dbReference>